<comment type="caution">
    <text evidence="2">The sequence shown here is derived from an EMBL/GenBank/DDBJ whole genome shotgun (WGS) entry which is preliminary data.</text>
</comment>
<name>A0A409VTH8_9AGAR</name>
<reference evidence="2 3" key="1">
    <citation type="journal article" date="2018" name="Evol. Lett.">
        <title>Horizontal gene cluster transfer increased hallucinogenic mushroom diversity.</title>
        <authorList>
            <person name="Reynolds H.T."/>
            <person name="Vijayakumar V."/>
            <person name="Gluck-Thaler E."/>
            <person name="Korotkin H.B."/>
            <person name="Matheny P.B."/>
            <person name="Slot J.C."/>
        </authorList>
    </citation>
    <scope>NUCLEOTIDE SEQUENCE [LARGE SCALE GENOMIC DNA]</scope>
    <source>
        <strain evidence="2 3">SRW20</strain>
    </source>
</reference>
<keyword evidence="3" id="KW-1185">Reference proteome</keyword>
<dbReference type="EMBL" id="NHYE01005571">
    <property type="protein sequence ID" value="PPQ69496.1"/>
    <property type="molecule type" value="Genomic_DNA"/>
</dbReference>
<evidence type="ECO:0000256" key="1">
    <source>
        <dbReference type="SAM" id="MobiDB-lite"/>
    </source>
</evidence>
<accession>A0A409VTH8</accession>
<sequence length="141" mass="15850">DILAAFTSLKTIQASKDILSFIFLTPLSPLPTSSDPNSNTSSNHSTQPTSPTPSPPSMFPALQTLLWFSVASTSDVESVIKPVLQKCVEVGCKLRLLDFLQSPRFWHGQEKFELVMQEYVGPLVERVRWREEDDVVELWAE</sequence>
<dbReference type="Proteomes" id="UP000284706">
    <property type="component" value="Unassembled WGS sequence"/>
</dbReference>
<feature type="non-terminal residue" evidence="2">
    <location>
        <position position="1"/>
    </location>
</feature>
<protein>
    <submittedName>
        <fullName evidence="2">Uncharacterized protein</fullName>
    </submittedName>
</protein>
<evidence type="ECO:0000313" key="2">
    <source>
        <dbReference type="EMBL" id="PPQ69496.1"/>
    </source>
</evidence>
<feature type="region of interest" description="Disordered" evidence="1">
    <location>
        <begin position="33"/>
        <end position="57"/>
    </location>
</feature>
<proteinExistence type="predicted"/>
<feature type="compositionally biased region" description="Low complexity" evidence="1">
    <location>
        <begin position="33"/>
        <end position="49"/>
    </location>
</feature>
<dbReference type="InParanoid" id="A0A409VTH8"/>
<dbReference type="AlphaFoldDB" id="A0A409VTH8"/>
<evidence type="ECO:0000313" key="3">
    <source>
        <dbReference type="Proteomes" id="UP000284706"/>
    </source>
</evidence>
<gene>
    <name evidence="2" type="ORF">CVT26_002842</name>
</gene>
<organism evidence="2 3">
    <name type="scientific">Gymnopilus dilepis</name>
    <dbReference type="NCBI Taxonomy" id="231916"/>
    <lineage>
        <taxon>Eukaryota</taxon>
        <taxon>Fungi</taxon>
        <taxon>Dikarya</taxon>
        <taxon>Basidiomycota</taxon>
        <taxon>Agaricomycotina</taxon>
        <taxon>Agaricomycetes</taxon>
        <taxon>Agaricomycetidae</taxon>
        <taxon>Agaricales</taxon>
        <taxon>Agaricineae</taxon>
        <taxon>Hymenogastraceae</taxon>
        <taxon>Gymnopilus</taxon>
    </lineage>
</organism>